<organism evidence="1">
    <name type="scientific">Arundo donax</name>
    <name type="common">Giant reed</name>
    <name type="synonym">Donax arundinaceus</name>
    <dbReference type="NCBI Taxonomy" id="35708"/>
    <lineage>
        <taxon>Eukaryota</taxon>
        <taxon>Viridiplantae</taxon>
        <taxon>Streptophyta</taxon>
        <taxon>Embryophyta</taxon>
        <taxon>Tracheophyta</taxon>
        <taxon>Spermatophyta</taxon>
        <taxon>Magnoliopsida</taxon>
        <taxon>Liliopsida</taxon>
        <taxon>Poales</taxon>
        <taxon>Poaceae</taxon>
        <taxon>PACMAD clade</taxon>
        <taxon>Arundinoideae</taxon>
        <taxon>Arundineae</taxon>
        <taxon>Arundo</taxon>
    </lineage>
</organism>
<accession>A0A0A9AUK2</accession>
<name>A0A0A9AUK2_ARUDO</name>
<reference evidence="1" key="2">
    <citation type="journal article" date="2015" name="Data Brief">
        <title>Shoot transcriptome of the giant reed, Arundo donax.</title>
        <authorList>
            <person name="Barrero R.A."/>
            <person name="Guerrero F.D."/>
            <person name="Moolhuijzen P."/>
            <person name="Goolsby J.A."/>
            <person name="Tidwell J."/>
            <person name="Bellgard S.E."/>
            <person name="Bellgard M.I."/>
        </authorList>
    </citation>
    <scope>NUCLEOTIDE SEQUENCE</scope>
    <source>
        <tissue evidence="1">Shoot tissue taken approximately 20 cm above the soil surface</tissue>
    </source>
</reference>
<reference evidence="1" key="1">
    <citation type="submission" date="2014-09" db="EMBL/GenBank/DDBJ databases">
        <authorList>
            <person name="Magalhaes I.L.F."/>
            <person name="Oliveira U."/>
            <person name="Santos F.R."/>
            <person name="Vidigal T.H.D.A."/>
            <person name="Brescovit A.D."/>
            <person name="Santos A.J."/>
        </authorList>
    </citation>
    <scope>NUCLEOTIDE SEQUENCE</scope>
    <source>
        <tissue evidence="1">Shoot tissue taken approximately 20 cm above the soil surface</tissue>
    </source>
</reference>
<protein>
    <submittedName>
        <fullName evidence="1">Uncharacterized protein</fullName>
    </submittedName>
</protein>
<dbReference type="EMBL" id="GBRH01243084">
    <property type="protein sequence ID" value="JAD54811.1"/>
    <property type="molecule type" value="Transcribed_RNA"/>
</dbReference>
<proteinExistence type="predicted"/>
<dbReference type="AlphaFoldDB" id="A0A0A9AUK2"/>
<evidence type="ECO:0000313" key="1">
    <source>
        <dbReference type="EMBL" id="JAD54811.1"/>
    </source>
</evidence>
<sequence>MFSLSALTRVHITISIYSSLQ</sequence>